<dbReference type="GO" id="GO:0008270">
    <property type="term" value="F:zinc ion binding"/>
    <property type="evidence" value="ECO:0007669"/>
    <property type="project" value="UniProtKB-UniRule"/>
</dbReference>
<keyword evidence="4" id="KW-0732">Signal</keyword>
<dbReference type="PROSITE" id="PS00162">
    <property type="entry name" value="ALPHA_CA_1"/>
    <property type="match status" value="1"/>
</dbReference>
<dbReference type="OrthoDB" id="429145at2759"/>
<feature type="signal peptide" evidence="4">
    <location>
        <begin position="1"/>
        <end position="17"/>
    </location>
</feature>
<dbReference type="Proteomes" id="UP000494165">
    <property type="component" value="Unassembled WGS sequence"/>
</dbReference>
<dbReference type="CDD" id="cd00326">
    <property type="entry name" value="alpha_CA"/>
    <property type="match status" value="1"/>
</dbReference>
<dbReference type="InterPro" id="IPR001148">
    <property type="entry name" value="CA_dom"/>
</dbReference>
<feature type="domain" description="Alpha-carbonic anhydrase" evidence="6">
    <location>
        <begin position="29"/>
        <end position="283"/>
    </location>
</feature>
<evidence type="ECO:0000313" key="8">
    <source>
        <dbReference type="Proteomes" id="UP000494165"/>
    </source>
</evidence>
<comment type="caution">
    <text evidence="7">The sequence shown here is derived from an EMBL/GenBank/DDBJ whole genome shotgun (WGS) entry which is preliminary data.</text>
</comment>
<evidence type="ECO:0000256" key="4">
    <source>
        <dbReference type="RuleBase" id="RU367011"/>
    </source>
</evidence>
<dbReference type="PANTHER" id="PTHR18952">
    <property type="entry name" value="CARBONIC ANHYDRASE"/>
    <property type="match status" value="1"/>
</dbReference>
<comment type="function">
    <text evidence="4">Reversible hydration of carbon dioxide.</text>
</comment>
<protein>
    <recommendedName>
        <fullName evidence="4">Carbonic anhydrase</fullName>
        <ecNumber evidence="4">4.2.1.1</ecNumber>
    </recommendedName>
</protein>
<evidence type="ECO:0000313" key="7">
    <source>
        <dbReference type="EMBL" id="CAB3359419.1"/>
    </source>
</evidence>
<dbReference type="PROSITE" id="PS51144">
    <property type="entry name" value="ALPHA_CA_2"/>
    <property type="match status" value="1"/>
</dbReference>
<accession>A0A8S1BJN3</accession>
<dbReference type="EC" id="4.2.1.1" evidence="4"/>
<comment type="cofactor">
    <cofactor evidence="4">
        <name>Zn(2+)</name>
        <dbReference type="ChEBI" id="CHEBI:29105"/>
    </cofactor>
</comment>
<keyword evidence="8" id="KW-1185">Reference proteome</keyword>
<comment type="catalytic activity">
    <reaction evidence="4">
        <text>hydrogencarbonate + H(+) = CO2 + H2O</text>
        <dbReference type="Rhea" id="RHEA:10748"/>
        <dbReference type="ChEBI" id="CHEBI:15377"/>
        <dbReference type="ChEBI" id="CHEBI:15378"/>
        <dbReference type="ChEBI" id="CHEBI:16526"/>
        <dbReference type="ChEBI" id="CHEBI:17544"/>
        <dbReference type="EC" id="4.2.1.1"/>
    </reaction>
</comment>
<dbReference type="SMART" id="SM01057">
    <property type="entry name" value="Carb_anhydrase"/>
    <property type="match status" value="1"/>
</dbReference>
<dbReference type="SUPFAM" id="SSF51069">
    <property type="entry name" value="Carbonic anhydrase"/>
    <property type="match status" value="1"/>
</dbReference>
<dbReference type="EMBL" id="CADEPI010000001">
    <property type="protein sequence ID" value="CAB3359419.1"/>
    <property type="molecule type" value="Genomic_DNA"/>
</dbReference>
<dbReference type="GO" id="GO:0004089">
    <property type="term" value="F:carbonate dehydratase activity"/>
    <property type="evidence" value="ECO:0007669"/>
    <property type="project" value="UniProtKB-UniRule"/>
</dbReference>
<proteinExistence type="inferred from homology"/>
<name>A0A8S1BJN3_9INSE</name>
<dbReference type="Pfam" id="PF00194">
    <property type="entry name" value="Carb_anhydrase"/>
    <property type="match status" value="1"/>
</dbReference>
<dbReference type="InterPro" id="IPR023561">
    <property type="entry name" value="Carbonic_anhydrase_a-class"/>
</dbReference>
<organism evidence="7 8">
    <name type="scientific">Cloeon dipterum</name>
    <dbReference type="NCBI Taxonomy" id="197152"/>
    <lineage>
        <taxon>Eukaryota</taxon>
        <taxon>Metazoa</taxon>
        <taxon>Ecdysozoa</taxon>
        <taxon>Arthropoda</taxon>
        <taxon>Hexapoda</taxon>
        <taxon>Insecta</taxon>
        <taxon>Pterygota</taxon>
        <taxon>Palaeoptera</taxon>
        <taxon>Ephemeroptera</taxon>
        <taxon>Pisciforma</taxon>
        <taxon>Baetidae</taxon>
        <taxon>Cloeon</taxon>
    </lineage>
</organism>
<keyword evidence="4" id="KW-0456">Lyase</keyword>
<feature type="region of interest" description="Disordered" evidence="5">
    <location>
        <begin position="283"/>
        <end position="328"/>
    </location>
</feature>
<dbReference type="InterPro" id="IPR018338">
    <property type="entry name" value="Carbonic_anhydrase_a-class_CS"/>
</dbReference>
<sequence length="350" mass="40526">MLARTFLIVVLAKLTSACIEELLDRPDASEYGYTVFNGPATWGEKFKMCNGYRQSPVELDKEECHKMRFPKINFLGHADERDGGFRIHNTFQSVSVEFSGEQPVLQGGPLGSNFTFSQMHFHWGRYGATKGSEHQIKDLEHAMEAHLVHFNSKYADLRQAAEHWDGLAIISLLFTETKEDSEELSPLVRRLKRIRRGDSYALVESGAMTWLEKYLDGRYLTYWGSLTTPPCNEVVTWIVLENTVEIGWRQIEHFRMLYGHEGKLEENMRPLQPIGKRYVFCPSEEQEEEEEPEVIDEKKKESSEESSEEVDSEESSEEEDDDRKLAKPRPLWLPKKQLYQPFSSYRIVSG</sequence>
<keyword evidence="3 4" id="KW-0862">Zinc</keyword>
<evidence type="ECO:0000256" key="2">
    <source>
        <dbReference type="ARBA" id="ARBA00022723"/>
    </source>
</evidence>
<dbReference type="InterPro" id="IPR036398">
    <property type="entry name" value="CA_dom_sf"/>
</dbReference>
<dbReference type="Gene3D" id="3.10.200.10">
    <property type="entry name" value="Alpha carbonic anhydrase"/>
    <property type="match status" value="1"/>
</dbReference>
<evidence type="ECO:0000256" key="3">
    <source>
        <dbReference type="ARBA" id="ARBA00022833"/>
    </source>
</evidence>
<evidence type="ECO:0000256" key="5">
    <source>
        <dbReference type="SAM" id="MobiDB-lite"/>
    </source>
</evidence>
<feature type="compositionally biased region" description="Acidic residues" evidence="5">
    <location>
        <begin position="304"/>
        <end position="321"/>
    </location>
</feature>
<evidence type="ECO:0000256" key="1">
    <source>
        <dbReference type="ARBA" id="ARBA00010718"/>
    </source>
</evidence>
<evidence type="ECO:0000259" key="6">
    <source>
        <dbReference type="PROSITE" id="PS51144"/>
    </source>
</evidence>
<comment type="similarity">
    <text evidence="1 4">Belongs to the alpha-carbonic anhydrase family.</text>
</comment>
<feature type="chain" id="PRO_5035961374" description="Carbonic anhydrase" evidence="4">
    <location>
        <begin position="18"/>
        <end position="350"/>
    </location>
</feature>
<dbReference type="PANTHER" id="PTHR18952:SF270">
    <property type="entry name" value="CARBONIC ANHYDRASE"/>
    <property type="match status" value="1"/>
</dbReference>
<dbReference type="AlphaFoldDB" id="A0A8S1BJN3"/>
<gene>
    <name evidence="7" type="ORF">CLODIP_2_CD05260</name>
</gene>
<feature type="compositionally biased region" description="Acidic residues" evidence="5">
    <location>
        <begin position="284"/>
        <end position="294"/>
    </location>
</feature>
<reference evidence="7 8" key="1">
    <citation type="submission" date="2020-04" db="EMBL/GenBank/DDBJ databases">
        <authorList>
            <person name="Alioto T."/>
            <person name="Alioto T."/>
            <person name="Gomez Garrido J."/>
        </authorList>
    </citation>
    <scope>NUCLEOTIDE SEQUENCE [LARGE SCALE GENOMIC DNA]</scope>
</reference>
<dbReference type="GO" id="GO:0005737">
    <property type="term" value="C:cytoplasm"/>
    <property type="evidence" value="ECO:0007669"/>
    <property type="project" value="TreeGrafter"/>
</dbReference>
<keyword evidence="2 4" id="KW-0479">Metal-binding</keyword>